<dbReference type="InterPro" id="IPR006680">
    <property type="entry name" value="Amidohydro-rel"/>
</dbReference>
<evidence type="ECO:0000313" key="6">
    <source>
        <dbReference type="EMBL" id="MBB5337331.1"/>
    </source>
</evidence>
<dbReference type="SUPFAM" id="SSF51338">
    <property type="entry name" value="Composite domain of metallo-dependent hydrolases"/>
    <property type="match status" value="1"/>
</dbReference>
<gene>
    <name evidence="4" type="primary">mtaD</name>
    <name evidence="6" type="ORF">HNR32_002492</name>
</gene>
<comment type="catalytic activity">
    <reaction evidence="4">
        <text>S-adenosyl-L-homocysteine + H2O + H(+) = S-inosyl-L-homocysteine + NH4(+)</text>
        <dbReference type="Rhea" id="RHEA:20716"/>
        <dbReference type="ChEBI" id="CHEBI:15377"/>
        <dbReference type="ChEBI" id="CHEBI:15378"/>
        <dbReference type="ChEBI" id="CHEBI:28938"/>
        <dbReference type="ChEBI" id="CHEBI:57856"/>
        <dbReference type="ChEBI" id="CHEBI:57985"/>
        <dbReference type="EC" id="3.5.4.28"/>
    </reaction>
</comment>
<dbReference type="Gene3D" id="2.30.40.10">
    <property type="entry name" value="Urease, subunit C, domain 1"/>
    <property type="match status" value="1"/>
</dbReference>
<evidence type="ECO:0000259" key="5">
    <source>
        <dbReference type="Pfam" id="PF01979"/>
    </source>
</evidence>
<feature type="domain" description="Amidohydrolase-related" evidence="5">
    <location>
        <begin position="52"/>
        <end position="397"/>
    </location>
</feature>
<comment type="catalytic activity">
    <reaction evidence="4">
        <text>S-methyl-5'-thioadenosine + H2O + H(+) = S-methyl-5'-thioinosine + NH4(+)</text>
        <dbReference type="Rhea" id="RHEA:25025"/>
        <dbReference type="ChEBI" id="CHEBI:15377"/>
        <dbReference type="ChEBI" id="CHEBI:15378"/>
        <dbReference type="ChEBI" id="CHEBI:17509"/>
        <dbReference type="ChEBI" id="CHEBI:28938"/>
        <dbReference type="ChEBI" id="CHEBI:48595"/>
        <dbReference type="EC" id="3.5.4.31"/>
    </reaction>
</comment>
<organism evidence="6 7">
    <name type="scientific">Pectinatus brassicae</name>
    <dbReference type="NCBI Taxonomy" id="862415"/>
    <lineage>
        <taxon>Bacteria</taxon>
        <taxon>Bacillati</taxon>
        <taxon>Bacillota</taxon>
        <taxon>Negativicutes</taxon>
        <taxon>Selenomonadales</taxon>
        <taxon>Selenomonadaceae</taxon>
        <taxon>Pectinatus</taxon>
    </lineage>
</organism>
<evidence type="ECO:0000313" key="7">
    <source>
        <dbReference type="Proteomes" id="UP000559117"/>
    </source>
</evidence>
<sequence>MNTLIKDVLAVLPDGSTKKTNIAIENDKISAVGDVPADFTADNIIDGKNKLAVPGFVNTHTHVSMTLLRSYADDMKLMDWLENKIWPIEAKMKKDDIYWGAMLGIAEMIKTGTTTFADMYGDMEKVAEAVEETGIRAILSRGMIGVAPNGQDALQENCTLFEEYNNAADGRITVMFGPHAPYTCPPKFLKQVMEKAQKYNAEIHIHLAETKGEVDDCIKQYGMTPMALMEDVGIFDLGVLAAHCVHLTDEDIAIMKKHNVRVAHNPGSNLKLASGIAPVGKLLEAGVCVGLGTDGTSSNNNLDMLEEINLAALIHKVQRLDPLMVPAAEALKMGTAYGAKAVGLSDIGELKSGMKADITLVNMQGTQWTPCYDAVSLLVYSANASMVDTVLVNGKILLEKGKLTTIDEEKVIFEVNKSAKKLTGRALLNE</sequence>
<dbReference type="EC" id="3.5.4.31" evidence="4"/>
<dbReference type="AlphaFoldDB" id="A0A840UHW7"/>
<feature type="binding site" evidence="4">
    <location>
        <position position="179"/>
    </location>
    <ligand>
        <name>substrate</name>
    </ligand>
</feature>
<feature type="binding site" evidence="4">
    <location>
        <position position="209"/>
    </location>
    <ligand>
        <name>substrate</name>
    </ligand>
</feature>
<keyword evidence="7" id="KW-1185">Reference proteome</keyword>
<dbReference type="Pfam" id="PF01979">
    <property type="entry name" value="Amidohydro_1"/>
    <property type="match status" value="1"/>
</dbReference>
<feature type="binding site" evidence="4">
    <location>
        <position position="206"/>
    </location>
    <ligand>
        <name>Zn(2+)</name>
        <dbReference type="ChEBI" id="CHEBI:29105"/>
    </ligand>
</feature>
<dbReference type="GO" id="GO:0090614">
    <property type="term" value="F:5'-methylthioadenosine deaminase activity"/>
    <property type="evidence" value="ECO:0007669"/>
    <property type="project" value="UniProtKB-UniRule"/>
</dbReference>
<dbReference type="CDD" id="cd01298">
    <property type="entry name" value="ATZ_TRZ_like"/>
    <property type="match status" value="1"/>
</dbReference>
<dbReference type="PANTHER" id="PTHR43794">
    <property type="entry name" value="AMINOHYDROLASE SSNA-RELATED"/>
    <property type="match status" value="1"/>
</dbReference>
<dbReference type="GO" id="GO:0050270">
    <property type="term" value="F:S-adenosylhomocysteine deaminase activity"/>
    <property type="evidence" value="ECO:0007669"/>
    <property type="project" value="UniProtKB-UniRule"/>
</dbReference>
<protein>
    <recommendedName>
        <fullName evidence="4">5-methylthioadenosine/S-adenosylhomocysteine deaminase</fullName>
        <shortName evidence="4">MTA/SAH deaminase</shortName>
        <ecNumber evidence="4">3.5.4.28</ecNumber>
        <ecNumber evidence="4">3.5.4.31</ecNumber>
    </recommendedName>
</protein>
<dbReference type="EMBL" id="JACHFH010000042">
    <property type="protein sequence ID" value="MBB5337331.1"/>
    <property type="molecule type" value="Genomic_DNA"/>
</dbReference>
<dbReference type="InterPro" id="IPR032466">
    <property type="entry name" value="Metal_Hydrolase"/>
</dbReference>
<dbReference type="InterPro" id="IPR011059">
    <property type="entry name" value="Metal-dep_hydrolase_composite"/>
</dbReference>
<keyword evidence="2 4" id="KW-0378">Hydrolase</keyword>
<dbReference type="GO" id="GO:0046872">
    <property type="term" value="F:metal ion binding"/>
    <property type="evidence" value="ECO:0007669"/>
    <property type="project" value="UniProtKB-KW"/>
</dbReference>
<dbReference type="PANTHER" id="PTHR43794:SF11">
    <property type="entry name" value="AMIDOHYDROLASE-RELATED DOMAIN-CONTAINING PROTEIN"/>
    <property type="match status" value="1"/>
</dbReference>
<evidence type="ECO:0000256" key="2">
    <source>
        <dbReference type="ARBA" id="ARBA00022801"/>
    </source>
</evidence>
<keyword evidence="1 4" id="KW-0479">Metal-binding</keyword>
<feature type="binding site" evidence="4">
    <location>
        <position position="89"/>
    </location>
    <ligand>
        <name>substrate</name>
    </ligand>
</feature>
<comment type="function">
    <text evidence="4">Catalyzes the deamination of 5-methylthioadenosine and S-adenosyl-L-homocysteine into 5-methylthioinosine and S-inosyl-L-homocysteine, respectively. Is also able to deaminate adenosine.</text>
</comment>
<name>A0A840UHW7_9FIRM</name>
<dbReference type="FunFam" id="3.20.20.140:FF:000014">
    <property type="entry name" value="5-methylthioadenosine/S-adenosylhomocysteine deaminase"/>
    <property type="match status" value="1"/>
</dbReference>
<dbReference type="HAMAP" id="MF_01281">
    <property type="entry name" value="MTA_SAH_deamin"/>
    <property type="match status" value="1"/>
</dbReference>
<dbReference type="RefSeq" id="WP_183863071.1">
    <property type="nucleotide sequence ID" value="NZ_JACHFH010000042.1"/>
</dbReference>
<evidence type="ECO:0000256" key="4">
    <source>
        <dbReference type="HAMAP-Rule" id="MF_01281"/>
    </source>
</evidence>
<comment type="similarity">
    <text evidence="4">Belongs to the metallo-dependent hydrolases superfamily. MTA/SAH deaminase family.</text>
</comment>
<dbReference type="EC" id="3.5.4.28" evidence="4"/>
<feature type="binding site" evidence="4">
    <location>
        <position position="60"/>
    </location>
    <ligand>
        <name>Zn(2+)</name>
        <dbReference type="ChEBI" id="CHEBI:29105"/>
    </ligand>
</feature>
<feature type="binding site" evidence="4">
    <location>
        <position position="62"/>
    </location>
    <ligand>
        <name>Zn(2+)</name>
        <dbReference type="ChEBI" id="CHEBI:29105"/>
    </ligand>
</feature>
<feature type="binding site" evidence="4">
    <location>
        <position position="141"/>
    </location>
    <ligand>
        <name>substrate</name>
    </ligand>
</feature>
<dbReference type="Gene3D" id="3.20.20.140">
    <property type="entry name" value="Metal-dependent hydrolases"/>
    <property type="match status" value="1"/>
</dbReference>
<dbReference type="InterPro" id="IPR023512">
    <property type="entry name" value="Deaminase_MtaD/DadD"/>
</dbReference>
<proteinExistence type="inferred from homology"/>
<dbReference type="InterPro" id="IPR050287">
    <property type="entry name" value="MTA/SAH_deaminase"/>
</dbReference>
<keyword evidence="3 4" id="KW-0862">Zinc</keyword>
<accession>A0A840UHW7</accession>
<reference evidence="6 7" key="1">
    <citation type="submission" date="2020-08" db="EMBL/GenBank/DDBJ databases">
        <title>Genomic Encyclopedia of Type Strains, Phase IV (KMG-IV): sequencing the most valuable type-strain genomes for metagenomic binning, comparative biology and taxonomic classification.</title>
        <authorList>
            <person name="Goeker M."/>
        </authorList>
    </citation>
    <scope>NUCLEOTIDE SEQUENCE [LARGE SCALE GENOMIC DNA]</scope>
    <source>
        <strain evidence="6 7">DSM 24661</strain>
    </source>
</reference>
<comment type="caution">
    <text evidence="6">The sequence shown here is derived from an EMBL/GenBank/DDBJ whole genome shotgun (WGS) entry which is preliminary data.</text>
</comment>
<evidence type="ECO:0000256" key="1">
    <source>
        <dbReference type="ARBA" id="ARBA00022723"/>
    </source>
</evidence>
<dbReference type="Proteomes" id="UP000559117">
    <property type="component" value="Unassembled WGS sequence"/>
</dbReference>
<feature type="binding site" evidence="4">
    <location>
        <position position="294"/>
    </location>
    <ligand>
        <name>substrate</name>
    </ligand>
</feature>
<comment type="caution">
    <text evidence="4">Lacks conserved residue(s) required for the propagation of feature annotation.</text>
</comment>
<feature type="binding site" evidence="4">
    <location>
        <position position="294"/>
    </location>
    <ligand>
        <name>Zn(2+)</name>
        <dbReference type="ChEBI" id="CHEBI:29105"/>
    </ligand>
</feature>
<dbReference type="SUPFAM" id="SSF51556">
    <property type="entry name" value="Metallo-dependent hydrolases"/>
    <property type="match status" value="1"/>
</dbReference>
<evidence type="ECO:0000256" key="3">
    <source>
        <dbReference type="ARBA" id="ARBA00022833"/>
    </source>
</evidence>
<comment type="cofactor">
    <cofactor evidence="4">
        <name>Zn(2+)</name>
        <dbReference type="ChEBI" id="CHEBI:29105"/>
    </cofactor>
    <text evidence="4">Binds 1 zinc ion per subunit.</text>
</comment>